<dbReference type="InterPro" id="IPR014729">
    <property type="entry name" value="Rossmann-like_a/b/a_fold"/>
</dbReference>
<dbReference type="EMBL" id="FNFO01000019">
    <property type="protein sequence ID" value="SDM67495.1"/>
    <property type="molecule type" value="Genomic_DNA"/>
</dbReference>
<accession>A0A1G9V6F8</accession>
<organism evidence="2 3">
    <name type="scientific">Catalinimonas alkaloidigena</name>
    <dbReference type="NCBI Taxonomy" id="1075417"/>
    <lineage>
        <taxon>Bacteria</taxon>
        <taxon>Pseudomonadati</taxon>
        <taxon>Bacteroidota</taxon>
        <taxon>Cytophagia</taxon>
        <taxon>Cytophagales</taxon>
        <taxon>Catalimonadaceae</taxon>
        <taxon>Catalinimonas</taxon>
    </lineage>
</organism>
<gene>
    <name evidence="2" type="ORF">SAMN05421823_11924</name>
</gene>
<evidence type="ECO:0000313" key="2">
    <source>
        <dbReference type="EMBL" id="SDM67495.1"/>
    </source>
</evidence>
<dbReference type="InterPro" id="IPR002500">
    <property type="entry name" value="PAPS_reduct_dom"/>
</dbReference>
<dbReference type="AlphaFoldDB" id="A0A1G9V6F8"/>
<protein>
    <submittedName>
        <fullName evidence="2">3'-phosphoadenosine 5'-phosphosulfate sulfotransferase (PAPS reductase)/FAD synthetase</fullName>
    </submittedName>
</protein>
<dbReference type="Gene3D" id="3.40.50.620">
    <property type="entry name" value="HUPs"/>
    <property type="match status" value="1"/>
</dbReference>
<proteinExistence type="predicted"/>
<keyword evidence="3" id="KW-1185">Reference proteome</keyword>
<dbReference type="InterPro" id="IPR050128">
    <property type="entry name" value="Sulfate_adenylyltrnsfr_sub2"/>
</dbReference>
<feature type="domain" description="Phosphoadenosine phosphosulphate reductase" evidence="1">
    <location>
        <begin position="166"/>
        <end position="240"/>
    </location>
</feature>
<reference evidence="2 3" key="1">
    <citation type="submission" date="2016-10" db="EMBL/GenBank/DDBJ databases">
        <authorList>
            <person name="de Groot N.N."/>
        </authorList>
    </citation>
    <scope>NUCLEOTIDE SEQUENCE [LARGE SCALE GENOMIC DNA]</scope>
    <source>
        <strain evidence="2 3">DSM 25186</strain>
    </source>
</reference>
<dbReference type="RefSeq" id="WP_089688572.1">
    <property type="nucleotide sequence ID" value="NZ_FNFO01000019.1"/>
</dbReference>
<evidence type="ECO:0000259" key="1">
    <source>
        <dbReference type="Pfam" id="PF01507"/>
    </source>
</evidence>
<dbReference type="PANTHER" id="PTHR43196:SF2">
    <property type="entry name" value="PHOSPHOADENOSINE PHOSPHOSULFATE REDUCTASE"/>
    <property type="match status" value="1"/>
</dbReference>
<sequence length="330" mass="38235">MDTPVDLHAYDRYVICVSGGKDSIASKIALLDEGVDPERIEIWHQSVDGMENTLDRYFDWPCTEGYVREIAAMFNLRLQWSWRAFGMSGEMHRQHERTKDVFYRYEGSDERHHLPTTGGQESTRRKFPAKTIGTARWCSGYLKIQVAGRVLSDLSAFKGTKEEPFRILYVTGERAEESKNRSRYPRFAEHPSTSSVRTVHHYRPVLHWSERRVWDVMQSWGILPHPAYYLGFPRVSCRSCIFLSPNQWATLAEIHPDVIDRIERDETDFQFTLDNNVSIRQLVGAGTSMIDESNRHWIPLVQQDWRRPVLVAPDEWQMPKGAYGAEGGAI</sequence>
<name>A0A1G9V6F8_9BACT</name>
<dbReference type="STRING" id="1075417.SAMN05421823_11924"/>
<dbReference type="PANTHER" id="PTHR43196">
    <property type="entry name" value="SULFATE ADENYLYLTRANSFERASE SUBUNIT 2"/>
    <property type="match status" value="1"/>
</dbReference>
<dbReference type="Proteomes" id="UP000198510">
    <property type="component" value="Unassembled WGS sequence"/>
</dbReference>
<dbReference type="GO" id="GO:0016740">
    <property type="term" value="F:transferase activity"/>
    <property type="evidence" value="ECO:0007669"/>
    <property type="project" value="UniProtKB-KW"/>
</dbReference>
<keyword evidence="2" id="KW-0808">Transferase</keyword>
<dbReference type="OrthoDB" id="9772814at2"/>
<evidence type="ECO:0000313" key="3">
    <source>
        <dbReference type="Proteomes" id="UP000198510"/>
    </source>
</evidence>
<dbReference type="SUPFAM" id="SSF52402">
    <property type="entry name" value="Adenine nucleotide alpha hydrolases-like"/>
    <property type="match status" value="1"/>
</dbReference>
<dbReference type="Pfam" id="PF01507">
    <property type="entry name" value="PAPS_reduct"/>
    <property type="match status" value="1"/>
</dbReference>